<dbReference type="Gene3D" id="1.10.10.10">
    <property type="entry name" value="Winged helix-like DNA-binding domain superfamily/Winged helix DNA-binding domain"/>
    <property type="match status" value="1"/>
</dbReference>
<evidence type="ECO:0000256" key="3">
    <source>
        <dbReference type="ARBA" id="ARBA00022475"/>
    </source>
</evidence>
<dbReference type="InterPro" id="IPR025199">
    <property type="entry name" value="FtsK_4TM"/>
</dbReference>
<evidence type="ECO:0000256" key="12">
    <source>
        <dbReference type="ARBA" id="ARBA00023306"/>
    </source>
</evidence>
<keyword evidence="7" id="KW-0159">Chromosome partition</keyword>
<feature type="domain" description="FtsK" evidence="17">
    <location>
        <begin position="373"/>
        <end position="563"/>
    </location>
</feature>
<evidence type="ECO:0000256" key="13">
    <source>
        <dbReference type="ARBA" id="ARBA00025923"/>
    </source>
</evidence>
<dbReference type="GO" id="GO:0007059">
    <property type="term" value="P:chromosome segregation"/>
    <property type="evidence" value="ECO:0007669"/>
    <property type="project" value="UniProtKB-KW"/>
</dbReference>
<evidence type="ECO:0000256" key="10">
    <source>
        <dbReference type="ARBA" id="ARBA00023125"/>
    </source>
</evidence>
<keyword evidence="5 16" id="KW-0812">Transmembrane</keyword>
<evidence type="ECO:0000256" key="2">
    <source>
        <dbReference type="ARBA" id="ARBA00006474"/>
    </source>
</evidence>
<dbReference type="GO" id="GO:0005524">
    <property type="term" value="F:ATP binding"/>
    <property type="evidence" value="ECO:0007669"/>
    <property type="project" value="UniProtKB-UniRule"/>
</dbReference>
<dbReference type="InterPro" id="IPR041027">
    <property type="entry name" value="FtsK_alpha"/>
</dbReference>
<dbReference type="InterPro" id="IPR036390">
    <property type="entry name" value="WH_DNA-bd_sf"/>
</dbReference>
<feature type="transmembrane region" description="Helical" evidence="16">
    <location>
        <begin position="140"/>
        <end position="164"/>
    </location>
</feature>
<dbReference type="Gene3D" id="3.30.980.40">
    <property type="match status" value="1"/>
</dbReference>
<dbReference type="InterPro" id="IPR018541">
    <property type="entry name" value="Ftsk_gamma"/>
</dbReference>
<evidence type="ECO:0000256" key="8">
    <source>
        <dbReference type="ARBA" id="ARBA00022840"/>
    </source>
</evidence>
<evidence type="ECO:0000256" key="11">
    <source>
        <dbReference type="ARBA" id="ARBA00023136"/>
    </source>
</evidence>
<dbReference type="PANTHER" id="PTHR22683">
    <property type="entry name" value="SPORULATION PROTEIN RELATED"/>
    <property type="match status" value="1"/>
</dbReference>
<dbReference type="Gene3D" id="3.40.50.300">
    <property type="entry name" value="P-loop containing nucleotide triphosphate hydrolases"/>
    <property type="match status" value="1"/>
</dbReference>
<dbReference type="InterPro" id="IPR003593">
    <property type="entry name" value="AAA+_ATPase"/>
</dbReference>
<dbReference type="EMBL" id="PFVR01000106">
    <property type="protein sequence ID" value="PJA83972.1"/>
    <property type="molecule type" value="Genomic_DNA"/>
</dbReference>
<dbReference type="SUPFAM" id="SSF46785">
    <property type="entry name" value="Winged helix' DNA-binding domain"/>
    <property type="match status" value="1"/>
</dbReference>
<dbReference type="GO" id="GO:0003677">
    <property type="term" value="F:DNA binding"/>
    <property type="evidence" value="ECO:0007669"/>
    <property type="project" value="UniProtKB-KW"/>
</dbReference>
<evidence type="ECO:0000256" key="14">
    <source>
        <dbReference type="PROSITE-ProRule" id="PRU00289"/>
    </source>
</evidence>
<keyword evidence="11 16" id="KW-0472">Membrane</keyword>
<evidence type="ECO:0000256" key="4">
    <source>
        <dbReference type="ARBA" id="ARBA00022618"/>
    </source>
</evidence>
<evidence type="ECO:0000256" key="15">
    <source>
        <dbReference type="SAM" id="MobiDB-lite"/>
    </source>
</evidence>
<reference evidence="19" key="1">
    <citation type="submission" date="2017-09" db="EMBL/GenBank/DDBJ databases">
        <title>Depth-based differentiation of microbial function through sediment-hosted aquifers and enrichment of novel symbionts in the deep terrestrial subsurface.</title>
        <authorList>
            <person name="Probst A.J."/>
            <person name="Ladd B."/>
            <person name="Jarett J.K."/>
            <person name="Geller-Mcgrath D.E."/>
            <person name="Sieber C.M.K."/>
            <person name="Emerson J.B."/>
            <person name="Anantharaman K."/>
            <person name="Thomas B.C."/>
            <person name="Malmstrom R."/>
            <person name="Stieglmeier M."/>
            <person name="Klingl A."/>
            <person name="Woyke T."/>
            <person name="Ryan C.M."/>
            <person name="Banfield J.F."/>
        </authorList>
    </citation>
    <scope>NUCLEOTIDE SEQUENCE [LARGE SCALE GENOMIC DNA]</scope>
</reference>
<gene>
    <name evidence="18" type="ORF">CO145_03050</name>
</gene>
<protein>
    <submittedName>
        <fullName evidence="18">Cell division protein FtsK</fullName>
    </submittedName>
</protein>
<dbReference type="Pfam" id="PF01580">
    <property type="entry name" value="FtsK_SpoIIIE"/>
    <property type="match status" value="1"/>
</dbReference>
<dbReference type="InterPro" id="IPR027417">
    <property type="entry name" value="P-loop_NTPase"/>
</dbReference>
<feature type="transmembrane region" description="Helical" evidence="16">
    <location>
        <begin position="54"/>
        <end position="80"/>
    </location>
</feature>
<feature type="transmembrane region" description="Helical" evidence="16">
    <location>
        <begin position="21"/>
        <end position="42"/>
    </location>
</feature>
<evidence type="ECO:0000256" key="1">
    <source>
        <dbReference type="ARBA" id="ARBA00004651"/>
    </source>
</evidence>
<dbReference type="PROSITE" id="PS50901">
    <property type="entry name" value="FTSK"/>
    <property type="match status" value="1"/>
</dbReference>
<dbReference type="Pfam" id="PF13491">
    <property type="entry name" value="FtsK_4TM"/>
    <property type="match status" value="1"/>
</dbReference>
<feature type="transmembrane region" description="Helical" evidence="16">
    <location>
        <begin position="87"/>
        <end position="110"/>
    </location>
</feature>
<dbReference type="InterPro" id="IPR050206">
    <property type="entry name" value="FtsK/SpoIIIE/SftA"/>
</dbReference>
<evidence type="ECO:0000313" key="19">
    <source>
        <dbReference type="Proteomes" id="UP000231034"/>
    </source>
</evidence>
<keyword evidence="4 18" id="KW-0132">Cell division</keyword>
<evidence type="ECO:0000256" key="6">
    <source>
        <dbReference type="ARBA" id="ARBA00022741"/>
    </source>
</evidence>
<feature type="compositionally biased region" description="Basic and acidic residues" evidence="15">
    <location>
        <begin position="700"/>
        <end position="709"/>
    </location>
</feature>
<keyword evidence="3" id="KW-1003">Cell membrane</keyword>
<proteinExistence type="inferred from homology"/>
<keyword evidence="6 14" id="KW-0547">Nucleotide-binding</keyword>
<keyword evidence="12" id="KW-0131">Cell cycle</keyword>
<dbReference type="PANTHER" id="PTHR22683:SF41">
    <property type="entry name" value="DNA TRANSLOCASE FTSK"/>
    <property type="match status" value="1"/>
</dbReference>
<feature type="compositionally biased region" description="Acidic residues" evidence="15">
    <location>
        <begin position="710"/>
        <end position="721"/>
    </location>
</feature>
<evidence type="ECO:0000256" key="7">
    <source>
        <dbReference type="ARBA" id="ARBA00022829"/>
    </source>
</evidence>
<keyword evidence="9 16" id="KW-1133">Transmembrane helix</keyword>
<accession>A0A2M7Z4A4</accession>
<dbReference type="Pfam" id="PF09397">
    <property type="entry name" value="FtsK_gamma"/>
    <property type="match status" value="1"/>
</dbReference>
<dbReference type="Proteomes" id="UP000231034">
    <property type="component" value="Unassembled WGS sequence"/>
</dbReference>
<dbReference type="InterPro" id="IPR036388">
    <property type="entry name" value="WH-like_DNA-bd_sf"/>
</dbReference>
<evidence type="ECO:0000313" key="18">
    <source>
        <dbReference type="EMBL" id="PJA83972.1"/>
    </source>
</evidence>
<dbReference type="SMART" id="SM00843">
    <property type="entry name" value="Ftsk_gamma"/>
    <property type="match status" value="1"/>
</dbReference>
<keyword evidence="8 14" id="KW-0067">ATP-binding</keyword>
<dbReference type="GO" id="GO:0005886">
    <property type="term" value="C:plasma membrane"/>
    <property type="evidence" value="ECO:0007669"/>
    <property type="project" value="UniProtKB-SubCell"/>
</dbReference>
<dbReference type="GO" id="GO:0051301">
    <property type="term" value="P:cell division"/>
    <property type="evidence" value="ECO:0007669"/>
    <property type="project" value="UniProtKB-KW"/>
</dbReference>
<evidence type="ECO:0000256" key="16">
    <source>
        <dbReference type="SAM" id="Phobius"/>
    </source>
</evidence>
<name>A0A2M7Z4A4_9BACT</name>
<comment type="similarity">
    <text evidence="2">Belongs to the FtsK/SpoIIIE/SftA family.</text>
</comment>
<evidence type="ECO:0000259" key="17">
    <source>
        <dbReference type="PROSITE" id="PS50901"/>
    </source>
</evidence>
<dbReference type="InterPro" id="IPR002543">
    <property type="entry name" value="FtsK_dom"/>
</dbReference>
<dbReference type="Pfam" id="PF17854">
    <property type="entry name" value="FtsK_alpha"/>
    <property type="match status" value="1"/>
</dbReference>
<comment type="caution">
    <text evidence="18">The sequence shown here is derived from an EMBL/GenBank/DDBJ whole genome shotgun (WGS) entry which is preliminary data.</text>
</comment>
<keyword evidence="10" id="KW-0238">DNA-binding</keyword>
<evidence type="ECO:0000256" key="5">
    <source>
        <dbReference type="ARBA" id="ARBA00022692"/>
    </source>
</evidence>
<dbReference type="SUPFAM" id="SSF52540">
    <property type="entry name" value="P-loop containing nucleoside triphosphate hydrolases"/>
    <property type="match status" value="1"/>
</dbReference>
<organism evidence="18 19">
    <name type="scientific">Candidatus Nealsonbacteria bacterium CG_4_9_14_3_um_filter_37_13</name>
    <dbReference type="NCBI Taxonomy" id="1974695"/>
    <lineage>
        <taxon>Bacteria</taxon>
        <taxon>Candidatus Nealsoniibacteriota</taxon>
    </lineage>
</organism>
<feature type="region of interest" description="Disordered" evidence="15">
    <location>
        <begin position="696"/>
        <end position="721"/>
    </location>
</feature>
<comment type="subcellular location">
    <subcellularLocation>
        <location evidence="1">Cell membrane</location>
        <topology evidence="1">Multi-pass membrane protein</topology>
    </subcellularLocation>
</comment>
<dbReference type="CDD" id="cd01127">
    <property type="entry name" value="TrwB_TraG_TraD_VirD4"/>
    <property type="match status" value="1"/>
</dbReference>
<feature type="binding site" evidence="14">
    <location>
        <begin position="390"/>
        <end position="397"/>
    </location>
    <ligand>
        <name>ATP</name>
        <dbReference type="ChEBI" id="CHEBI:30616"/>
    </ligand>
</feature>
<sequence length="721" mass="79972">MKKNKKIKEKKPGRFVLPEEIKRRIAGVAVFLLAIIVGLSFFEEAGIAGKVIFSGLNFLIGKTVFLLPLILVLSGLVFFLTRYKKFLFAEILAVLLLILAISGIFGAFTLNVKDGGWPPTNNLVGGWLGYLVARPLFQLFGFWVSQIIFASLILISGIIFWHLLRPPISATPGVGKPEAEKKPSLIKRIFHPPSFRVKEIEPPATTFGEIRKEKEVSEEPPLELKTKPVDFITKGGGEEYQKPALELLDSEKEKSFAGDIRINSAIIKKTLENFEIPVEMSEINVGPTVTQYTLKPAEGIKLSKITTLSNDLALALASHPIRIEAPIPGKALVGIEVPNKIRAQVRLRDLISLPRFQQSISSLSFVLGRDVSGSPVYADLARMPHLLVAGSTGTGKTIMLNSLILSLVYRNSPEILRFILIDPKRVEFSIYNELPHLLSPVIFDAQKTINVLKWLIAEMERRFDILSSNGSRDVASYNEKLLRLEEAPLPYIVLIIDELADLMASRGREMEAGIVRLAQMARAVGIHLVVATQRPSVEVITGLIKANITSRITFQVASQVDSRTVLDMAGAEKLLGLGDMLFVSAEIIKPKRIQAAYVSEREVKRVVNWLKSKIAVPLTFPNLPEPPLSEGLAEEGAKGLDFEFGEEDSLYEEAKRVVIEARKASASLLQRKLRIGYARAARLIDIMEERGVVGPGQGAKPREVYIKTDEADEENEDWQKI</sequence>
<dbReference type="AlphaFoldDB" id="A0A2M7Z4A4"/>
<comment type="subunit">
    <text evidence="13">Homohexamer. Forms a ring that surrounds DNA.</text>
</comment>
<evidence type="ECO:0000256" key="9">
    <source>
        <dbReference type="ARBA" id="ARBA00022989"/>
    </source>
</evidence>
<dbReference type="SMART" id="SM00382">
    <property type="entry name" value="AAA"/>
    <property type="match status" value="1"/>
</dbReference>